<gene>
    <name evidence="3" type="ORF">JOE21_000981</name>
</gene>
<keyword evidence="2" id="KW-0472">Membrane</keyword>
<evidence type="ECO:0000256" key="1">
    <source>
        <dbReference type="SAM" id="MobiDB-lite"/>
    </source>
</evidence>
<name>A0ABU1IJN4_9BACL</name>
<dbReference type="RefSeq" id="WP_309863050.1">
    <property type="nucleotide sequence ID" value="NZ_JAVDQG010000002.1"/>
</dbReference>
<feature type="compositionally biased region" description="Basic and acidic residues" evidence="1">
    <location>
        <begin position="18"/>
        <end position="29"/>
    </location>
</feature>
<evidence type="ECO:0000256" key="2">
    <source>
        <dbReference type="SAM" id="Phobius"/>
    </source>
</evidence>
<dbReference type="InterPro" id="IPR055338">
    <property type="entry name" value="YqfX-like"/>
</dbReference>
<feature type="transmembrane region" description="Helical" evidence="2">
    <location>
        <begin position="158"/>
        <end position="180"/>
    </location>
</feature>
<keyword evidence="4" id="KW-1185">Reference proteome</keyword>
<feature type="transmembrane region" description="Helical" evidence="2">
    <location>
        <begin position="123"/>
        <end position="152"/>
    </location>
</feature>
<reference evidence="3 4" key="1">
    <citation type="submission" date="2023-07" db="EMBL/GenBank/DDBJ databases">
        <title>Genomic Encyclopedia of Type Strains, Phase IV (KMG-IV): sequencing the most valuable type-strain genomes for metagenomic binning, comparative biology and taxonomic classification.</title>
        <authorList>
            <person name="Goeker M."/>
        </authorList>
    </citation>
    <scope>NUCLEOTIDE SEQUENCE [LARGE SCALE GENOMIC DNA]</scope>
    <source>
        <strain evidence="3 4">DSM 45903</strain>
    </source>
</reference>
<dbReference type="PANTHER" id="PTHR40040">
    <property type="entry name" value="SMALL HYDROPHOBIC PROTEIN-RELATED"/>
    <property type="match status" value="1"/>
</dbReference>
<comment type="caution">
    <text evidence="3">The sequence shown here is derived from an EMBL/GenBank/DDBJ whole genome shotgun (WGS) entry which is preliminary data.</text>
</comment>
<proteinExistence type="predicted"/>
<organism evidence="3 4">
    <name type="scientific">Desmospora profundinema</name>
    <dbReference type="NCBI Taxonomy" id="1571184"/>
    <lineage>
        <taxon>Bacteria</taxon>
        <taxon>Bacillati</taxon>
        <taxon>Bacillota</taxon>
        <taxon>Bacilli</taxon>
        <taxon>Bacillales</taxon>
        <taxon>Thermoactinomycetaceae</taxon>
        <taxon>Desmospora</taxon>
    </lineage>
</organism>
<evidence type="ECO:0000313" key="4">
    <source>
        <dbReference type="Proteomes" id="UP001185012"/>
    </source>
</evidence>
<feature type="compositionally biased region" description="Basic residues" evidence="1">
    <location>
        <begin position="1"/>
        <end position="17"/>
    </location>
</feature>
<keyword evidence="2" id="KW-0812">Transmembrane</keyword>
<sequence length="182" mass="19738">MAHHKKKKKNNRNHQPRRGNEAGIDRAADEVEFADEPGAVDLVRVPGLMDAADDVEFGEEAMAEHRDDRILDAREAFPADEHRGYGDVEAATEVAPVAGPIERERERDDRSPETRDAGRGMGIFSLVLSVLSFFMVPFLLGPAAIVLGIISARRGNRLGVWAVGLGAVSIILTAFIAPIAGF</sequence>
<dbReference type="PANTHER" id="PTHR40040:SF1">
    <property type="entry name" value="MEMBRANE PROTEIN"/>
    <property type="match status" value="1"/>
</dbReference>
<evidence type="ECO:0008006" key="5">
    <source>
        <dbReference type="Google" id="ProtNLM"/>
    </source>
</evidence>
<keyword evidence="2" id="KW-1133">Transmembrane helix</keyword>
<feature type="region of interest" description="Disordered" evidence="1">
    <location>
        <begin position="1"/>
        <end position="30"/>
    </location>
</feature>
<accession>A0ABU1IJN4</accession>
<dbReference type="Proteomes" id="UP001185012">
    <property type="component" value="Unassembled WGS sequence"/>
</dbReference>
<protein>
    <recommendedName>
        <fullName evidence="5">DUF4190 domain-containing protein</fullName>
    </recommendedName>
</protein>
<evidence type="ECO:0000313" key="3">
    <source>
        <dbReference type="EMBL" id="MDR6224990.1"/>
    </source>
</evidence>
<dbReference type="EMBL" id="JAVDQG010000002">
    <property type="protein sequence ID" value="MDR6224990.1"/>
    <property type="molecule type" value="Genomic_DNA"/>
</dbReference>